<evidence type="ECO:0000259" key="3">
    <source>
        <dbReference type="SMART" id="SM00062"/>
    </source>
</evidence>
<keyword evidence="5" id="KW-1185">Reference proteome</keyword>
<organism evidence="4 5">
    <name type="scientific">Pandoraea terrae</name>
    <dbReference type="NCBI Taxonomy" id="1537710"/>
    <lineage>
        <taxon>Bacteria</taxon>
        <taxon>Pseudomonadati</taxon>
        <taxon>Pseudomonadota</taxon>
        <taxon>Betaproteobacteria</taxon>
        <taxon>Burkholderiales</taxon>
        <taxon>Burkholderiaceae</taxon>
        <taxon>Pandoraea</taxon>
    </lineage>
</organism>
<dbReference type="EMBL" id="CABPRZ010000001">
    <property type="protein sequence ID" value="VVD65802.1"/>
    <property type="molecule type" value="Genomic_DNA"/>
</dbReference>
<proteinExistence type="predicted"/>
<feature type="domain" description="Solute-binding protein family 3/N-terminal" evidence="3">
    <location>
        <begin position="39"/>
        <end position="265"/>
    </location>
</feature>
<accession>A0A5E4RTS4</accession>
<evidence type="ECO:0000313" key="4">
    <source>
        <dbReference type="EMBL" id="VVD65802.1"/>
    </source>
</evidence>
<evidence type="ECO:0000256" key="2">
    <source>
        <dbReference type="SAM" id="SignalP"/>
    </source>
</evidence>
<dbReference type="PANTHER" id="PTHR35936:SF35">
    <property type="entry name" value="L-CYSTINE-BINDING PROTEIN TCYJ"/>
    <property type="match status" value="1"/>
</dbReference>
<dbReference type="RefSeq" id="WP_150695301.1">
    <property type="nucleotide sequence ID" value="NZ_CABPRZ010000001.1"/>
</dbReference>
<dbReference type="SMART" id="SM00062">
    <property type="entry name" value="PBPb"/>
    <property type="match status" value="1"/>
</dbReference>
<dbReference type="OrthoDB" id="368476at2"/>
<feature type="chain" id="PRO_5022791364" evidence="2">
    <location>
        <begin position="28"/>
        <end position="277"/>
    </location>
</feature>
<protein>
    <submittedName>
        <fullName evidence="4">Amino acid ABC transporter</fullName>
    </submittedName>
</protein>
<feature type="signal peptide" evidence="2">
    <location>
        <begin position="1"/>
        <end position="27"/>
    </location>
</feature>
<sequence length="277" mass="30110">MKTAAWKTGLLSLCATALTLCAVSVHAEDLLAKAKRTGELVIGTEMQFAPFDFLENGKQAGFNSDFFAEVGKDLGVKVRFLDLPWPSVLPGLEANKFDIVGGPVTVTKARMERYRFTLPVAEATVAFLKRANDKSVMKSQDVSGKTVGGGKGSAQLDQVKKYVETLPAKATVREYVDNNQAYADLAAGRIVAVGNSLPNVAYVARQRPETFAVVQPAFGQKVYFSYVGRKDADSKALLDAVDQSILKMHKDGRLVALQKKWFGIEMEAPETMPTPAE</sequence>
<name>A0A5E4RTS4_9BURK</name>
<dbReference type="Pfam" id="PF00497">
    <property type="entry name" value="SBP_bac_3"/>
    <property type="match status" value="1"/>
</dbReference>
<dbReference type="Gene3D" id="3.40.190.10">
    <property type="entry name" value="Periplasmic binding protein-like II"/>
    <property type="match status" value="2"/>
</dbReference>
<reference evidence="4 5" key="1">
    <citation type="submission" date="2019-08" db="EMBL/GenBank/DDBJ databases">
        <authorList>
            <person name="Peeters C."/>
        </authorList>
    </citation>
    <scope>NUCLEOTIDE SEQUENCE [LARGE SCALE GENOMIC DNA]</scope>
    <source>
        <strain evidence="4 5">LMG 30175</strain>
    </source>
</reference>
<dbReference type="SUPFAM" id="SSF53850">
    <property type="entry name" value="Periplasmic binding protein-like II"/>
    <property type="match status" value="1"/>
</dbReference>
<evidence type="ECO:0000313" key="5">
    <source>
        <dbReference type="Proteomes" id="UP000414233"/>
    </source>
</evidence>
<keyword evidence="1 2" id="KW-0732">Signal</keyword>
<dbReference type="Proteomes" id="UP000414233">
    <property type="component" value="Unassembled WGS sequence"/>
</dbReference>
<dbReference type="AlphaFoldDB" id="A0A5E4RTS4"/>
<dbReference type="PANTHER" id="PTHR35936">
    <property type="entry name" value="MEMBRANE-BOUND LYTIC MUREIN TRANSGLYCOSYLASE F"/>
    <property type="match status" value="1"/>
</dbReference>
<evidence type="ECO:0000256" key="1">
    <source>
        <dbReference type="ARBA" id="ARBA00022729"/>
    </source>
</evidence>
<gene>
    <name evidence="4" type="ORF">PTE30175_00336</name>
</gene>
<dbReference type="InterPro" id="IPR001638">
    <property type="entry name" value="Solute-binding_3/MltF_N"/>
</dbReference>